<gene>
    <name evidence="1" type="ORF">S7711_11633</name>
</gene>
<accession>A0A084B2W2</accession>
<keyword evidence="2" id="KW-1185">Reference proteome</keyword>
<evidence type="ECO:0000313" key="2">
    <source>
        <dbReference type="Proteomes" id="UP000028045"/>
    </source>
</evidence>
<reference evidence="1 2" key="1">
    <citation type="journal article" date="2014" name="BMC Genomics">
        <title>Comparative genome sequencing reveals chemotype-specific gene clusters in the toxigenic black mold Stachybotrys.</title>
        <authorList>
            <person name="Semeiks J."/>
            <person name="Borek D."/>
            <person name="Otwinowski Z."/>
            <person name="Grishin N.V."/>
        </authorList>
    </citation>
    <scope>NUCLEOTIDE SEQUENCE [LARGE SCALE GENOMIC DNA]</scope>
    <source>
        <strain evidence="2">CBS 109288 / IBT 7711</strain>
    </source>
</reference>
<organism evidence="1 2">
    <name type="scientific">Stachybotrys chartarum (strain CBS 109288 / IBT 7711)</name>
    <name type="common">Toxic black mold</name>
    <name type="synonym">Stilbospora chartarum</name>
    <dbReference type="NCBI Taxonomy" id="1280523"/>
    <lineage>
        <taxon>Eukaryota</taxon>
        <taxon>Fungi</taxon>
        <taxon>Dikarya</taxon>
        <taxon>Ascomycota</taxon>
        <taxon>Pezizomycotina</taxon>
        <taxon>Sordariomycetes</taxon>
        <taxon>Hypocreomycetidae</taxon>
        <taxon>Hypocreales</taxon>
        <taxon>Stachybotryaceae</taxon>
        <taxon>Stachybotrys</taxon>
    </lineage>
</organism>
<dbReference type="EMBL" id="KL648137">
    <property type="protein sequence ID" value="KEY71891.1"/>
    <property type="molecule type" value="Genomic_DNA"/>
</dbReference>
<protein>
    <submittedName>
        <fullName evidence="1">Uncharacterized protein</fullName>
    </submittedName>
</protein>
<name>A0A084B2W2_STACB</name>
<dbReference type="HOGENOM" id="CLU_3434178_0_0_1"/>
<evidence type="ECO:0000313" key="1">
    <source>
        <dbReference type="EMBL" id="KEY71891.1"/>
    </source>
</evidence>
<proteinExistence type="predicted"/>
<dbReference type="Proteomes" id="UP000028045">
    <property type="component" value="Unassembled WGS sequence"/>
</dbReference>
<sequence length="15" mass="1815">MLRNLIDTDQKLIEL</sequence>